<evidence type="ECO:0000256" key="6">
    <source>
        <dbReference type="SAM" id="Phobius"/>
    </source>
</evidence>
<accession>A0A6G9QQT6</accession>
<evidence type="ECO:0000256" key="5">
    <source>
        <dbReference type="ARBA" id="ARBA00023136"/>
    </source>
</evidence>
<feature type="transmembrane region" description="Helical" evidence="6">
    <location>
        <begin position="176"/>
        <end position="196"/>
    </location>
</feature>
<feature type="domain" description="EamA" evidence="7">
    <location>
        <begin position="3"/>
        <end position="137"/>
    </location>
</feature>
<keyword evidence="5 6" id="KW-0472">Membrane</keyword>
<feature type="transmembrane region" description="Helical" evidence="6">
    <location>
        <begin position="89"/>
        <end position="113"/>
    </location>
</feature>
<dbReference type="Proteomes" id="UP000502608">
    <property type="component" value="Chromosome"/>
</dbReference>
<gene>
    <name evidence="8" type="ORF">HBH39_09160</name>
</gene>
<organism evidence="8 9">
    <name type="scientific">Shewanella aestuarii</name>
    <dbReference type="NCBI Taxonomy" id="1028752"/>
    <lineage>
        <taxon>Bacteria</taxon>
        <taxon>Pseudomonadati</taxon>
        <taxon>Pseudomonadota</taxon>
        <taxon>Gammaproteobacteria</taxon>
        <taxon>Alteromonadales</taxon>
        <taxon>Shewanellaceae</taxon>
        <taxon>Shewanella</taxon>
    </lineage>
</organism>
<dbReference type="InterPro" id="IPR000620">
    <property type="entry name" value="EamA_dom"/>
</dbReference>
<name>A0A6G9QQT6_9GAMM</name>
<feature type="transmembrane region" description="Helical" evidence="6">
    <location>
        <begin position="34"/>
        <end position="53"/>
    </location>
</feature>
<keyword evidence="9" id="KW-1185">Reference proteome</keyword>
<dbReference type="RefSeq" id="WP_167680023.1">
    <property type="nucleotide sequence ID" value="NZ_CP050313.1"/>
</dbReference>
<feature type="domain" description="EamA" evidence="7">
    <location>
        <begin position="146"/>
        <end position="278"/>
    </location>
</feature>
<sequence length="297" mass="31799">MVANLLLLLTAAIWGLGFVAQALGMDHLAPFMFNGLRFLIGALSLAPLLWFFAKRKKLLIGAPRSLMIASISAGCVLFIAASFQQVGLLYTTAANAGFITGLYIVLVPVFGLILKHQTGINTWLGCAIAVIGLFLLSVKDDMTIGFGDLLQLMGACFWAIHILIIDHFARKHSPILLSQLQFIFCGLLSIMVSLAIETTEIANIGLAWAALAYSGLISVGVGYTLQVVAQKNAHPAHVAIILSLETVFAAIGGIMILGETLDSKALMGCALMLAGMLVSQIPLRYFVKSWGQKPKLN</sequence>
<evidence type="ECO:0000256" key="1">
    <source>
        <dbReference type="ARBA" id="ARBA00004651"/>
    </source>
</evidence>
<evidence type="ECO:0000256" key="4">
    <source>
        <dbReference type="ARBA" id="ARBA00022989"/>
    </source>
</evidence>
<dbReference type="EMBL" id="CP050313">
    <property type="protein sequence ID" value="QIR16171.1"/>
    <property type="molecule type" value="Genomic_DNA"/>
</dbReference>
<keyword evidence="4 6" id="KW-1133">Transmembrane helix</keyword>
<evidence type="ECO:0000256" key="2">
    <source>
        <dbReference type="ARBA" id="ARBA00022475"/>
    </source>
</evidence>
<dbReference type="AlphaFoldDB" id="A0A6G9QQT6"/>
<feature type="transmembrane region" description="Helical" evidence="6">
    <location>
        <begin position="65"/>
        <end position="83"/>
    </location>
</feature>
<feature type="transmembrane region" description="Helical" evidence="6">
    <location>
        <begin position="237"/>
        <end position="258"/>
    </location>
</feature>
<reference evidence="8 9" key="1">
    <citation type="submission" date="2020-03" db="EMBL/GenBank/DDBJ databases">
        <title>Complete genome sequence of Shewanella sp.</title>
        <authorList>
            <person name="Kim Y.-S."/>
            <person name="Kim S.-J."/>
            <person name="Jung H.-K."/>
            <person name="Kim K.-H."/>
        </authorList>
    </citation>
    <scope>NUCLEOTIDE SEQUENCE [LARGE SCALE GENOMIC DNA]</scope>
    <source>
        <strain evidence="8 9">PN3F2</strain>
    </source>
</reference>
<dbReference type="InterPro" id="IPR037185">
    <property type="entry name" value="EmrE-like"/>
</dbReference>
<dbReference type="Pfam" id="PF00892">
    <property type="entry name" value="EamA"/>
    <property type="match status" value="2"/>
</dbReference>
<protein>
    <submittedName>
        <fullName evidence="8">DMT family transporter</fullName>
    </submittedName>
</protein>
<evidence type="ECO:0000313" key="8">
    <source>
        <dbReference type="EMBL" id="QIR16171.1"/>
    </source>
</evidence>
<keyword evidence="3 6" id="KW-0812">Transmembrane</keyword>
<dbReference type="InterPro" id="IPR051258">
    <property type="entry name" value="Diverse_Substrate_Transporter"/>
</dbReference>
<feature type="transmembrane region" description="Helical" evidence="6">
    <location>
        <begin position="120"/>
        <end position="138"/>
    </location>
</feature>
<dbReference type="GO" id="GO:0005886">
    <property type="term" value="C:plasma membrane"/>
    <property type="evidence" value="ECO:0007669"/>
    <property type="project" value="UniProtKB-SubCell"/>
</dbReference>
<feature type="transmembrane region" description="Helical" evidence="6">
    <location>
        <begin position="264"/>
        <end position="287"/>
    </location>
</feature>
<keyword evidence="2" id="KW-1003">Cell membrane</keyword>
<dbReference type="SUPFAM" id="SSF103481">
    <property type="entry name" value="Multidrug resistance efflux transporter EmrE"/>
    <property type="match status" value="2"/>
</dbReference>
<evidence type="ECO:0000259" key="7">
    <source>
        <dbReference type="Pfam" id="PF00892"/>
    </source>
</evidence>
<proteinExistence type="predicted"/>
<dbReference type="PANTHER" id="PTHR42920:SF5">
    <property type="entry name" value="EAMA DOMAIN-CONTAINING PROTEIN"/>
    <property type="match status" value="1"/>
</dbReference>
<evidence type="ECO:0000313" key="9">
    <source>
        <dbReference type="Proteomes" id="UP000502608"/>
    </source>
</evidence>
<dbReference type="KEGG" id="saes:HBH39_09160"/>
<feature type="transmembrane region" description="Helical" evidence="6">
    <location>
        <begin position="202"/>
        <end position="225"/>
    </location>
</feature>
<evidence type="ECO:0000256" key="3">
    <source>
        <dbReference type="ARBA" id="ARBA00022692"/>
    </source>
</evidence>
<comment type="subcellular location">
    <subcellularLocation>
        <location evidence="1">Cell membrane</location>
        <topology evidence="1">Multi-pass membrane protein</topology>
    </subcellularLocation>
</comment>
<feature type="transmembrane region" description="Helical" evidence="6">
    <location>
        <begin position="144"/>
        <end position="164"/>
    </location>
</feature>
<dbReference type="PANTHER" id="PTHR42920">
    <property type="entry name" value="OS03G0707200 PROTEIN-RELATED"/>
    <property type="match status" value="1"/>
</dbReference>